<dbReference type="Proteomes" id="UP000267654">
    <property type="component" value="Unassembled WGS sequence"/>
</dbReference>
<dbReference type="GO" id="GO:0000725">
    <property type="term" value="P:recombinational repair"/>
    <property type="evidence" value="ECO:0007669"/>
    <property type="project" value="TreeGrafter"/>
</dbReference>
<dbReference type="SUPFAM" id="SSF52980">
    <property type="entry name" value="Restriction endonuclease-like"/>
    <property type="match status" value="1"/>
</dbReference>
<dbReference type="Pfam" id="PF13361">
    <property type="entry name" value="UvrD_C"/>
    <property type="match status" value="1"/>
</dbReference>
<dbReference type="GO" id="GO:0004527">
    <property type="term" value="F:exonuclease activity"/>
    <property type="evidence" value="ECO:0007669"/>
    <property type="project" value="UniProtKB-KW"/>
</dbReference>
<dbReference type="Gene3D" id="1.10.486.10">
    <property type="entry name" value="PCRA, domain 4"/>
    <property type="match status" value="1"/>
</dbReference>
<dbReference type="PANTHER" id="PTHR11070:SF63">
    <property type="entry name" value="DNA HELICASE IV"/>
    <property type="match status" value="1"/>
</dbReference>
<reference evidence="20 21" key="1">
    <citation type="submission" date="2018-06" db="EMBL/GenBank/DDBJ databases">
        <title>Extensive metabolic versatility and redundancy in microbially diverse, dynamic hydrothermal sediments.</title>
        <authorList>
            <person name="Dombrowski N."/>
            <person name="Teske A."/>
            <person name="Baker B.J."/>
        </authorList>
    </citation>
    <scope>NUCLEOTIDE SEQUENCE [LARGE SCALE GENOMIC DNA]</scope>
    <source>
        <strain evidence="20">B19_G9</strain>
    </source>
</reference>
<evidence type="ECO:0000256" key="8">
    <source>
        <dbReference type="ARBA" id="ARBA00022839"/>
    </source>
</evidence>
<dbReference type="SMART" id="SM00306">
    <property type="entry name" value="HintN"/>
    <property type="match status" value="1"/>
</dbReference>
<evidence type="ECO:0000256" key="12">
    <source>
        <dbReference type="ARBA" id="ARBA00023204"/>
    </source>
</evidence>
<dbReference type="GO" id="GO:0043138">
    <property type="term" value="F:3'-5' DNA helicase activity"/>
    <property type="evidence" value="ECO:0007669"/>
    <property type="project" value="UniProtKB-EC"/>
</dbReference>
<dbReference type="CDD" id="cd17932">
    <property type="entry name" value="DEXQc_UvrD"/>
    <property type="match status" value="1"/>
</dbReference>
<dbReference type="EC" id="5.6.2.4" evidence="15"/>
<dbReference type="Gene3D" id="1.10.10.160">
    <property type="match status" value="1"/>
</dbReference>
<evidence type="ECO:0000313" key="21">
    <source>
        <dbReference type="Proteomes" id="UP000267654"/>
    </source>
</evidence>
<evidence type="ECO:0000259" key="18">
    <source>
        <dbReference type="PROSITE" id="PS51198"/>
    </source>
</evidence>
<keyword evidence="5 17" id="KW-0378">Hydrolase</keyword>
<dbReference type="InterPro" id="IPR006142">
    <property type="entry name" value="INTEIN"/>
</dbReference>
<protein>
    <recommendedName>
        <fullName evidence="15">DNA 3'-5' helicase</fullName>
        <ecNumber evidence="15">5.6.2.4</ecNumber>
    </recommendedName>
</protein>
<evidence type="ECO:0000256" key="10">
    <source>
        <dbReference type="ARBA" id="ARBA00023000"/>
    </source>
</evidence>
<keyword evidence="3 17" id="KW-0547">Nucleotide-binding</keyword>
<dbReference type="Gene3D" id="3.40.50.300">
    <property type="entry name" value="P-loop containing nucleotide triphosphate hydrolases"/>
    <property type="match status" value="2"/>
</dbReference>
<dbReference type="GO" id="GO:0016539">
    <property type="term" value="P:intein-mediated protein splicing"/>
    <property type="evidence" value="ECO:0007669"/>
    <property type="project" value="InterPro"/>
</dbReference>
<evidence type="ECO:0000256" key="4">
    <source>
        <dbReference type="ARBA" id="ARBA00022763"/>
    </source>
</evidence>
<dbReference type="SUPFAM" id="SSF52540">
    <property type="entry name" value="P-loop containing nucleoside triphosphate hydrolases"/>
    <property type="match status" value="3"/>
</dbReference>
<evidence type="ECO:0000256" key="16">
    <source>
        <dbReference type="ARBA" id="ARBA00048988"/>
    </source>
</evidence>
<dbReference type="NCBIfam" id="TIGR01443">
    <property type="entry name" value="intein_Cterm"/>
    <property type="match status" value="1"/>
</dbReference>
<dbReference type="InterPro" id="IPR003587">
    <property type="entry name" value="Hint_dom_N"/>
</dbReference>
<name>A0A662DLQ8_UNCAE</name>
<dbReference type="PANTHER" id="PTHR11070">
    <property type="entry name" value="UVRD / RECB / PCRA DNA HELICASE FAMILY MEMBER"/>
    <property type="match status" value="1"/>
</dbReference>
<organism evidence="20 21">
    <name type="scientific">Aerophobetes bacterium</name>
    <dbReference type="NCBI Taxonomy" id="2030807"/>
    <lineage>
        <taxon>Bacteria</taxon>
        <taxon>Candidatus Aerophobota</taxon>
    </lineage>
</organism>
<dbReference type="Gene3D" id="3.90.320.10">
    <property type="match status" value="1"/>
</dbReference>
<dbReference type="SUPFAM" id="SSF51294">
    <property type="entry name" value="Hedgehog/intein (Hint) domain"/>
    <property type="match status" value="1"/>
</dbReference>
<comment type="similarity">
    <text evidence="1">Belongs to the helicase family. UvrD subfamily.</text>
</comment>
<dbReference type="Gene3D" id="2.170.16.10">
    <property type="entry name" value="Hedgehog/Intein (Hint) domain"/>
    <property type="match status" value="2"/>
</dbReference>
<dbReference type="SMART" id="SM00305">
    <property type="entry name" value="HintC"/>
    <property type="match status" value="1"/>
</dbReference>
<dbReference type="InterPro" id="IPR011604">
    <property type="entry name" value="PDDEXK-like_dom_sf"/>
</dbReference>
<keyword evidence="6 17" id="KW-0347">Helicase</keyword>
<keyword evidence="11" id="KW-0238">DNA-binding</keyword>
<evidence type="ECO:0000256" key="5">
    <source>
        <dbReference type="ARBA" id="ARBA00022801"/>
    </source>
</evidence>
<dbReference type="InterPro" id="IPR038726">
    <property type="entry name" value="PDDEXK_AddAB-type"/>
</dbReference>
<dbReference type="EMBL" id="QMQB01000021">
    <property type="protein sequence ID" value="RLE14816.1"/>
    <property type="molecule type" value="Genomic_DNA"/>
</dbReference>
<dbReference type="InterPro" id="IPR036844">
    <property type="entry name" value="Hint_dom_sf"/>
</dbReference>
<dbReference type="GO" id="GO:0005829">
    <property type="term" value="C:cytosol"/>
    <property type="evidence" value="ECO:0007669"/>
    <property type="project" value="TreeGrafter"/>
</dbReference>
<proteinExistence type="inferred from homology"/>
<evidence type="ECO:0000256" key="14">
    <source>
        <dbReference type="ARBA" id="ARBA00034617"/>
    </source>
</evidence>
<evidence type="ECO:0000259" key="19">
    <source>
        <dbReference type="PROSITE" id="PS51217"/>
    </source>
</evidence>
<evidence type="ECO:0000256" key="9">
    <source>
        <dbReference type="ARBA" id="ARBA00022840"/>
    </source>
</evidence>
<gene>
    <name evidence="20" type="ORF">DRI96_00880</name>
</gene>
<dbReference type="PROSITE" id="PS51217">
    <property type="entry name" value="UVRD_HELICASE_CTER"/>
    <property type="match status" value="1"/>
</dbReference>
<keyword evidence="4" id="KW-0227">DNA damage</keyword>
<evidence type="ECO:0000313" key="20">
    <source>
        <dbReference type="EMBL" id="RLE14816.1"/>
    </source>
</evidence>
<dbReference type="InterPro" id="IPR027417">
    <property type="entry name" value="P-loop_NTPase"/>
</dbReference>
<dbReference type="CDD" id="cd00081">
    <property type="entry name" value="Hint"/>
    <property type="match status" value="2"/>
</dbReference>
<comment type="catalytic activity">
    <reaction evidence="14">
        <text>Couples ATP hydrolysis with the unwinding of duplex DNA by translocating in the 3'-5' direction.</text>
        <dbReference type="EC" id="5.6.2.4"/>
    </reaction>
</comment>
<dbReference type="Pfam" id="PF00580">
    <property type="entry name" value="UvrD-helicase"/>
    <property type="match status" value="1"/>
</dbReference>
<keyword evidence="12" id="KW-0234">DNA repair</keyword>
<dbReference type="InterPro" id="IPR030934">
    <property type="entry name" value="Intein_C"/>
</dbReference>
<dbReference type="Pfam" id="PF12705">
    <property type="entry name" value="PDDEXK_1"/>
    <property type="match status" value="1"/>
</dbReference>
<evidence type="ECO:0000256" key="13">
    <source>
        <dbReference type="ARBA" id="ARBA00023235"/>
    </source>
</evidence>
<evidence type="ECO:0000256" key="6">
    <source>
        <dbReference type="ARBA" id="ARBA00022806"/>
    </source>
</evidence>
<keyword evidence="13" id="KW-0413">Isomerase</keyword>
<feature type="domain" description="UvrD-like helicase C-terminal" evidence="19">
    <location>
        <begin position="676"/>
        <end position="968"/>
    </location>
</feature>
<evidence type="ECO:0000256" key="17">
    <source>
        <dbReference type="PROSITE-ProRule" id="PRU00560"/>
    </source>
</evidence>
<feature type="binding site" evidence="17">
    <location>
        <begin position="31"/>
        <end position="38"/>
    </location>
    <ligand>
        <name>ATP</name>
        <dbReference type="ChEBI" id="CHEBI:30616"/>
    </ligand>
</feature>
<comment type="catalytic activity">
    <reaction evidence="16">
        <text>ATP + H2O = ADP + phosphate + H(+)</text>
        <dbReference type="Rhea" id="RHEA:13065"/>
        <dbReference type="ChEBI" id="CHEBI:15377"/>
        <dbReference type="ChEBI" id="CHEBI:15378"/>
        <dbReference type="ChEBI" id="CHEBI:30616"/>
        <dbReference type="ChEBI" id="CHEBI:43474"/>
        <dbReference type="ChEBI" id="CHEBI:456216"/>
        <dbReference type="EC" id="5.6.2.4"/>
    </reaction>
</comment>
<dbReference type="InterPro" id="IPR013986">
    <property type="entry name" value="DExx_box_DNA_helicase_dom_sf"/>
</dbReference>
<dbReference type="GO" id="GO:0005524">
    <property type="term" value="F:ATP binding"/>
    <property type="evidence" value="ECO:0007669"/>
    <property type="project" value="UniProtKB-UniRule"/>
</dbReference>
<evidence type="ECO:0000256" key="7">
    <source>
        <dbReference type="ARBA" id="ARBA00022813"/>
    </source>
</evidence>
<dbReference type="PRINTS" id="PR00379">
    <property type="entry name" value="INTEIN"/>
</dbReference>
<dbReference type="GO" id="GO:0003677">
    <property type="term" value="F:DNA binding"/>
    <property type="evidence" value="ECO:0007669"/>
    <property type="project" value="UniProtKB-KW"/>
</dbReference>
<evidence type="ECO:0000256" key="11">
    <source>
        <dbReference type="ARBA" id="ARBA00023125"/>
    </source>
</evidence>
<dbReference type="InterPro" id="IPR011335">
    <property type="entry name" value="Restrct_endonuc-II-like"/>
</dbReference>
<evidence type="ECO:0000256" key="3">
    <source>
        <dbReference type="ARBA" id="ARBA00022741"/>
    </source>
</evidence>
<comment type="caution">
    <text evidence="20">The sequence shown here is derived from an EMBL/GenBank/DDBJ whole genome shotgun (WGS) entry which is preliminary data.</text>
</comment>
<sequence>MHDYKKNILEGLNEQQKRAVTYGEGPLLIVAGAGTGKTQVITRRIAYLIATGRAKPEEILALTFTEKAALEMEERVDVLVPYGYTEFWISTFHAFGDRVLRENALEIGLSPDFQVLGVPEQVIFFREHLFDFPLSYYRPLGNPTRYIQAILTLIGRAKDEDITPEDYLKYVSKLEEKLKNNPDDEELKEIFTRQREIALTYKTYQELLAKEGKIDFGDQITLTLKLFREHPSVLKEYQRRFRYILVDEFQDTNYSQFQLVKLLAGEHRNVTVVGDDDQCLPPGTLVKTVEGEKRIEEIKPGERVVTAVGKGYISFSPVLRVFKKKKRTRFLTFYTKGGYKLEVTDNHKMFCFVPSVPSEKNLYYVYLMWRQDLGWRMGTTNDLAGRLRLERSADRIVALRCFNSEREAKYFETLWSLKYSIPTVCFMKRKGLHIQDELLEKLYNELDVEKGVRALANDLRVDLDAHHFSLDGVNRGNKTRVKIHLEMCYRKNSLKKGRGSPLKNPSVLHRVSLETSNEKIIEKLKLTGFPITKAKKGIRVRITSSKLEKVGAVAEYLRRITGGILESKFSLGTLNIQHKPALVIPASNVLVGFYLPVLQDSRIIYDKVVKVSERVKEETVYDLEIDRTHNFVANGVVVHNSIYKFRGAAISNILGFIDTYPDAQQIVLTKNYRSPQQILDSAYRLIKYNNPDRLEFKNNIDKRLIAVEKKEGKVEFLHFDTLLSEAEGVAKLIRDKVEAGEYKWGDFAILVRANDDADPFLHALNMYQIPWRFSGNEGLYEQEEISLLICFLRTLTNLDDSVSLYYLATSDIYRIPVKDITLCMNYASRKNYTLFYVLSHLEEIPSLWEQISLEGKATVEKLLKDIDSYLKESIKLSTGEILYRFITKTGYLKRLTSSPSAENERKVRNIARFFELVQSAAQVLKNNKVLQFVSYLDLLIQAGDNPAVVEAELESDAVNILTVHKAKGLEFPVVIMVDLVNQKFPSHFRREAIPLPDDLIRDILPSGDFHWQEERRLFYVGMTRAKQELYLTSARDYGGKRLRKVSPFVLEALGISAREIQPYKTAAIEVIERNAPRRKKDEGKISNKISDDEILTLSYFQIDDYLTCPLKYKYIHILRVPIIQHHAVIYGKALHDAIQYYYQCKLQGKKLSVDELILIFERSWLNEGFISKEHELRRLEEGKRTLENFYARVENEKVLPTYVEKEFNFLLGKNRITGRWDRVDIVNGKVYIIDYKSSDIKDKKKADKRAKESLQLAIYALAYQMIYGKIPDSVRLHFLETGVIGEATLGEKELSRTIDKIEEASRGIRSGFFEPQPKYLSCRFCPYLNICPHQGKRKYLG</sequence>
<dbReference type="PROSITE" id="PS50817">
    <property type="entry name" value="INTEIN_N_TER"/>
    <property type="match status" value="1"/>
</dbReference>
<dbReference type="NCBIfam" id="TIGR01445">
    <property type="entry name" value="intein_Nterm"/>
    <property type="match status" value="1"/>
</dbReference>
<dbReference type="InterPro" id="IPR006141">
    <property type="entry name" value="Intein_N"/>
</dbReference>
<evidence type="ECO:0000256" key="15">
    <source>
        <dbReference type="ARBA" id="ARBA00034808"/>
    </source>
</evidence>
<dbReference type="InterPro" id="IPR014017">
    <property type="entry name" value="DNA_helicase_UvrD-like_C"/>
</dbReference>
<evidence type="ECO:0000256" key="2">
    <source>
        <dbReference type="ARBA" id="ARBA00022722"/>
    </source>
</evidence>
<dbReference type="Pfam" id="PF14890">
    <property type="entry name" value="Intein_splicing"/>
    <property type="match status" value="1"/>
</dbReference>
<keyword evidence="9 17" id="KW-0067">ATP-binding</keyword>
<feature type="domain" description="UvrD-like helicase ATP-binding" evidence="18">
    <location>
        <begin position="10"/>
        <end position="315"/>
    </location>
</feature>
<keyword evidence="8" id="KW-0269">Exonuclease</keyword>
<dbReference type="InterPro" id="IPR003586">
    <property type="entry name" value="Hint_dom_C"/>
</dbReference>
<dbReference type="InterPro" id="IPR000212">
    <property type="entry name" value="DNA_helicase_UvrD/REP"/>
</dbReference>
<keyword evidence="7" id="KW-0068">Autocatalytic cleavage</keyword>
<accession>A0A662DLQ8</accession>
<dbReference type="PROSITE" id="PS51198">
    <property type="entry name" value="UVRD_HELICASE_ATP_BIND"/>
    <property type="match status" value="1"/>
</dbReference>
<keyword evidence="2" id="KW-0540">Nuclease</keyword>
<evidence type="ECO:0000256" key="1">
    <source>
        <dbReference type="ARBA" id="ARBA00009922"/>
    </source>
</evidence>
<dbReference type="InterPro" id="IPR014016">
    <property type="entry name" value="UvrD-like_ATP-bd"/>
</dbReference>
<dbReference type="PROSITE" id="PS50818">
    <property type="entry name" value="INTEIN_C_TER"/>
    <property type="match status" value="1"/>
</dbReference>
<keyword evidence="10" id="KW-0651">Protein splicing</keyword>